<organism evidence="6 7">
    <name type="scientific">Roseibium album</name>
    <dbReference type="NCBI Taxonomy" id="311410"/>
    <lineage>
        <taxon>Bacteria</taxon>
        <taxon>Pseudomonadati</taxon>
        <taxon>Pseudomonadota</taxon>
        <taxon>Alphaproteobacteria</taxon>
        <taxon>Hyphomicrobiales</taxon>
        <taxon>Stappiaceae</taxon>
        <taxon>Roseibium</taxon>
    </lineage>
</organism>
<dbReference type="InterPro" id="IPR029510">
    <property type="entry name" value="Ald_DH_CS_GLU"/>
</dbReference>
<dbReference type="EMBL" id="CXWC01000001">
    <property type="protein sequence ID" value="CTQ64848.1"/>
    <property type="molecule type" value="Genomic_DNA"/>
</dbReference>
<dbReference type="InterPro" id="IPR016162">
    <property type="entry name" value="Ald_DH_N"/>
</dbReference>
<dbReference type="Gene3D" id="3.40.309.10">
    <property type="entry name" value="Aldehyde Dehydrogenase, Chain A, domain 2"/>
    <property type="match status" value="1"/>
</dbReference>
<evidence type="ECO:0000256" key="2">
    <source>
        <dbReference type="ARBA" id="ARBA00023002"/>
    </source>
</evidence>
<evidence type="ECO:0000313" key="7">
    <source>
        <dbReference type="Proteomes" id="UP000049983"/>
    </source>
</evidence>
<keyword evidence="7" id="KW-1185">Reference proteome</keyword>
<dbReference type="SUPFAM" id="SSF53720">
    <property type="entry name" value="ALDH-like"/>
    <property type="match status" value="1"/>
</dbReference>
<accession>A0A0M7AIT1</accession>
<feature type="active site" evidence="3">
    <location>
        <position position="257"/>
    </location>
</feature>
<reference evidence="7" key="1">
    <citation type="submission" date="2015-07" db="EMBL/GenBank/DDBJ databases">
        <authorList>
            <person name="Rodrigo-Torres Lidia"/>
            <person name="Arahal R.David."/>
        </authorList>
    </citation>
    <scope>NUCLEOTIDE SEQUENCE [LARGE SCALE GENOMIC DNA]</scope>
    <source>
        <strain evidence="7">CECT 5096</strain>
    </source>
</reference>
<dbReference type="InterPro" id="IPR016160">
    <property type="entry name" value="Ald_DH_CS_CYS"/>
</dbReference>
<dbReference type="InterPro" id="IPR015590">
    <property type="entry name" value="Aldehyde_DH_dom"/>
</dbReference>
<dbReference type="PROSITE" id="PS00687">
    <property type="entry name" value="ALDEHYDE_DEHYDR_GLU"/>
    <property type="match status" value="1"/>
</dbReference>
<evidence type="ECO:0000256" key="4">
    <source>
        <dbReference type="RuleBase" id="RU003345"/>
    </source>
</evidence>
<dbReference type="PANTHER" id="PTHR43353">
    <property type="entry name" value="SUCCINATE-SEMIALDEHYDE DEHYDROGENASE, MITOCHONDRIAL"/>
    <property type="match status" value="1"/>
</dbReference>
<evidence type="ECO:0000256" key="3">
    <source>
        <dbReference type="PROSITE-ProRule" id="PRU10007"/>
    </source>
</evidence>
<dbReference type="GO" id="GO:0036243">
    <property type="term" value="F:succinate-semialdehyde dehydrogenase (NADP+) activity"/>
    <property type="evidence" value="ECO:0007669"/>
    <property type="project" value="UniProtKB-EC"/>
</dbReference>
<dbReference type="InterPro" id="IPR016163">
    <property type="entry name" value="Ald_DH_C"/>
</dbReference>
<dbReference type="Pfam" id="PF00171">
    <property type="entry name" value="Aldedh"/>
    <property type="match status" value="1"/>
</dbReference>
<dbReference type="GO" id="GO:0009450">
    <property type="term" value="P:gamma-aminobutyric acid catabolic process"/>
    <property type="evidence" value="ECO:0007669"/>
    <property type="project" value="TreeGrafter"/>
</dbReference>
<dbReference type="AlphaFoldDB" id="A0A0M7AIT1"/>
<gene>
    <name evidence="6" type="primary">gabD_1</name>
    <name evidence="6" type="ORF">LA5096_00545</name>
</gene>
<feature type="domain" description="Aldehyde dehydrogenase" evidence="5">
    <location>
        <begin position="18"/>
        <end position="480"/>
    </location>
</feature>
<proteinExistence type="inferred from homology"/>
<dbReference type="STRING" id="311410.LA5095_03178"/>
<dbReference type="GO" id="GO:0005829">
    <property type="term" value="C:cytosol"/>
    <property type="evidence" value="ECO:0007669"/>
    <property type="project" value="TreeGrafter"/>
</dbReference>
<evidence type="ECO:0000259" key="5">
    <source>
        <dbReference type="Pfam" id="PF00171"/>
    </source>
</evidence>
<dbReference type="FunFam" id="3.40.309.10:FF:000004">
    <property type="entry name" value="Succinate-semialdehyde dehydrogenase I"/>
    <property type="match status" value="1"/>
</dbReference>
<name>A0A0M7AIT1_9HYPH</name>
<dbReference type="PANTHER" id="PTHR43353:SF5">
    <property type="entry name" value="SUCCINATE-SEMIALDEHYDE DEHYDROGENASE, MITOCHONDRIAL"/>
    <property type="match status" value="1"/>
</dbReference>
<protein>
    <submittedName>
        <fullName evidence="6">Succinate-semialdehyde dehydrogenase [NADP(+)] GabD</fullName>
        <ecNumber evidence="6">1.2.1.79</ecNumber>
    </submittedName>
</protein>
<dbReference type="InterPro" id="IPR016161">
    <property type="entry name" value="Ald_DH/histidinol_DH"/>
</dbReference>
<comment type="similarity">
    <text evidence="1 4">Belongs to the aldehyde dehydrogenase family.</text>
</comment>
<dbReference type="EC" id="1.2.1.79" evidence="6"/>
<dbReference type="FunFam" id="3.40.605.10:FF:000005">
    <property type="entry name" value="Succinate-semialdehyde dehydrogenase I"/>
    <property type="match status" value="1"/>
</dbReference>
<dbReference type="InterPro" id="IPR050740">
    <property type="entry name" value="Aldehyde_DH_Superfamily"/>
</dbReference>
<sequence>MAQLPDFLKTESYVGGQWVKAESGERLEVNDPATGETLATVPRMGAVETTHAIAEAQKAFEGWSNRTAADRATVLLAWAAAMRSNAAALASLLTLEQGKPFSESLVEIEYAASFFSWFAEEGRRLYGDIIPPHRADARILVTRNALGVVGGITPWNFPSAMVTRKAAPALAAGNCMVLKPAEATPLSALAIAALAEQSGVPAGVFNVVTGGREEAPHIGRALIDSPHVRKIGFTGSTAVGKQLMRDCAGDLTKVSLELGGNAAFIVFDDADIDAALDGAQICKFRNSGQTCIAANRIYVQESIHDRFVEALCERAQQIQVGHGLERGVSQGPLIDHRGLEKVERLVADATGKGAKIRIGGQRHAVGGTFYQPTVMTGVTPAMDIAHEEVFGPVATITSFRKEQDAVEMANNTPYGLAGYFYSRDVGRIFRVADALKTGIVGVNTGLISTEVAPFGGVKESGIGREGSKYGIEDWTELKYICLAGLGAAS</sequence>
<dbReference type="CDD" id="cd07103">
    <property type="entry name" value="ALDH_F5_SSADH_GabD"/>
    <property type="match status" value="1"/>
</dbReference>
<keyword evidence="2 4" id="KW-0560">Oxidoreductase</keyword>
<dbReference type="Proteomes" id="UP000049983">
    <property type="component" value="Unassembled WGS sequence"/>
</dbReference>
<evidence type="ECO:0000313" key="6">
    <source>
        <dbReference type="EMBL" id="CTQ64848.1"/>
    </source>
</evidence>
<dbReference type="Gene3D" id="3.40.605.10">
    <property type="entry name" value="Aldehyde Dehydrogenase, Chain A, domain 1"/>
    <property type="match status" value="1"/>
</dbReference>
<dbReference type="PROSITE" id="PS00070">
    <property type="entry name" value="ALDEHYDE_DEHYDR_CYS"/>
    <property type="match status" value="1"/>
</dbReference>
<evidence type="ECO:0000256" key="1">
    <source>
        <dbReference type="ARBA" id="ARBA00009986"/>
    </source>
</evidence>
<dbReference type="GO" id="GO:0004777">
    <property type="term" value="F:succinate-semialdehyde dehydrogenase (NAD+) activity"/>
    <property type="evidence" value="ECO:0007669"/>
    <property type="project" value="TreeGrafter"/>
</dbReference>